<dbReference type="GO" id="GO:0000160">
    <property type="term" value="P:phosphorelay signal transduction system"/>
    <property type="evidence" value="ECO:0007669"/>
    <property type="project" value="InterPro"/>
</dbReference>
<dbReference type="InterPro" id="IPR052020">
    <property type="entry name" value="Cyclic_di-GMP/3'3'-cGAMP_PDE"/>
</dbReference>
<dbReference type="NCBIfam" id="TIGR00254">
    <property type="entry name" value="GGDEF"/>
    <property type="match status" value="1"/>
</dbReference>
<evidence type="ECO:0000259" key="6">
    <source>
        <dbReference type="PROSITE" id="PS51832"/>
    </source>
</evidence>
<dbReference type="SUPFAM" id="SSF52172">
    <property type="entry name" value="CheY-like"/>
    <property type="match status" value="1"/>
</dbReference>
<keyword evidence="3" id="KW-0597">Phosphoprotein</keyword>
<dbReference type="SMART" id="SM00267">
    <property type="entry name" value="GGDEF"/>
    <property type="match status" value="1"/>
</dbReference>
<evidence type="ECO:0000256" key="2">
    <source>
        <dbReference type="ARBA" id="ARBA00024867"/>
    </source>
</evidence>
<dbReference type="PROSITE" id="PS50887">
    <property type="entry name" value="GGDEF"/>
    <property type="match status" value="1"/>
</dbReference>
<dbReference type="InterPro" id="IPR037522">
    <property type="entry name" value="HD_GYP_dom"/>
</dbReference>
<dbReference type="SUPFAM" id="SSF55073">
    <property type="entry name" value="Nucleotide cyclase"/>
    <property type="match status" value="1"/>
</dbReference>
<dbReference type="Gene3D" id="1.10.3210.10">
    <property type="entry name" value="Hypothetical protein af1432"/>
    <property type="match status" value="1"/>
</dbReference>
<feature type="modified residue" description="4-aspartylphosphate" evidence="3">
    <location>
        <position position="364"/>
    </location>
</feature>
<dbReference type="InterPro" id="IPR043128">
    <property type="entry name" value="Rev_trsase/Diguanyl_cyclase"/>
</dbReference>
<reference evidence="7 8" key="1">
    <citation type="journal article" date="2017" name="Front. Microbiol.">
        <title>New Insights into the Diversity of the Genus Faecalibacterium.</title>
        <authorList>
            <person name="Benevides L."/>
            <person name="Burman S."/>
            <person name="Martin R."/>
            <person name="Robert V."/>
            <person name="Thomas M."/>
            <person name="Miquel S."/>
            <person name="Chain F."/>
            <person name="Sokol H."/>
            <person name="Bermudez-Humaran L.G."/>
            <person name="Morrison M."/>
            <person name="Langella P."/>
            <person name="Azevedo V.A."/>
            <person name="Chatel J.M."/>
            <person name="Soares S."/>
        </authorList>
    </citation>
    <scope>NUCLEOTIDE SEQUENCE [LARGE SCALE GENOMIC DNA]</scope>
    <source>
        <strain evidence="8">CNCM I-4540</strain>
    </source>
</reference>
<dbReference type="Gene3D" id="3.40.50.2300">
    <property type="match status" value="1"/>
</dbReference>
<evidence type="ECO:0000259" key="4">
    <source>
        <dbReference type="PROSITE" id="PS50110"/>
    </source>
</evidence>
<dbReference type="InterPro" id="IPR003607">
    <property type="entry name" value="HD/PDEase_dom"/>
</dbReference>
<dbReference type="PROSITE" id="PS51832">
    <property type="entry name" value="HD_GYP"/>
    <property type="match status" value="1"/>
</dbReference>
<dbReference type="Proteomes" id="UP000220752">
    <property type="component" value="Unassembled WGS sequence"/>
</dbReference>
<dbReference type="InterPro" id="IPR000160">
    <property type="entry name" value="GGDEF_dom"/>
</dbReference>
<feature type="domain" description="HD-GYP" evidence="6">
    <location>
        <begin position="451"/>
        <end position="659"/>
    </location>
</feature>
<dbReference type="PROSITE" id="PS50110">
    <property type="entry name" value="RESPONSE_REGULATORY"/>
    <property type="match status" value="1"/>
</dbReference>
<evidence type="ECO:0000256" key="1">
    <source>
        <dbReference type="ARBA" id="ARBA00018672"/>
    </source>
</evidence>
<dbReference type="SUPFAM" id="SSF109604">
    <property type="entry name" value="HD-domain/PDEase-like"/>
    <property type="match status" value="1"/>
</dbReference>
<feature type="domain" description="Response regulatory" evidence="4">
    <location>
        <begin position="314"/>
        <end position="431"/>
    </location>
</feature>
<protein>
    <recommendedName>
        <fullName evidence="1">Stage 0 sporulation protein A homolog</fullName>
    </recommendedName>
</protein>
<name>A0A2A6ZDU4_9FIRM</name>
<evidence type="ECO:0000259" key="5">
    <source>
        <dbReference type="PROSITE" id="PS50887"/>
    </source>
</evidence>
<dbReference type="EMBL" id="NMTQ01000011">
    <property type="protein sequence ID" value="PDX59538.1"/>
    <property type="molecule type" value="Genomic_DNA"/>
</dbReference>
<dbReference type="InterPro" id="IPR011006">
    <property type="entry name" value="CheY-like_superfamily"/>
</dbReference>
<keyword evidence="8" id="KW-1185">Reference proteome</keyword>
<dbReference type="SMART" id="SM00448">
    <property type="entry name" value="REC"/>
    <property type="match status" value="1"/>
</dbReference>
<dbReference type="CDD" id="cd01949">
    <property type="entry name" value="GGDEF"/>
    <property type="match status" value="1"/>
</dbReference>
<dbReference type="InterPro" id="IPR001789">
    <property type="entry name" value="Sig_transdc_resp-reg_receiver"/>
</dbReference>
<comment type="function">
    <text evidence="2">May play the central regulatory role in sporulation. It may be an element of the effector pathway responsible for the activation of sporulation genes in response to nutritional stress. Spo0A may act in concert with spo0H (a sigma factor) to control the expression of some genes that are critical to the sporulation process.</text>
</comment>
<dbReference type="Pfam" id="PF00072">
    <property type="entry name" value="Response_reg"/>
    <property type="match status" value="1"/>
</dbReference>
<dbReference type="InterPro" id="IPR029787">
    <property type="entry name" value="Nucleotide_cyclase"/>
</dbReference>
<gene>
    <name evidence="7" type="ORF">CGS46_01130</name>
</gene>
<dbReference type="PANTHER" id="PTHR45228">
    <property type="entry name" value="CYCLIC DI-GMP PHOSPHODIESTERASE TM_0186-RELATED"/>
    <property type="match status" value="1"/>
</dbReference>
<sequence length="661" mass="75311">MLFVKECRAAQNARLCSGRYAMMSRKNRTRQEMEEEMRQLRKVFMTVRLMKADEVQGGKKGSAPCYAQWRRSRPCENCVARQALEKNTRKTRLEYFGQELYEITASCVQVDGQLCVLELTRKIDRSVLLDPENGERLLNSITDEREKRYRDPLTGAYNRTYYDENYRYRSITAGVAMLDMDDLKFSNDVYGSGAGNSVLETAVSTIRRGLSEKDRLIRYDGGRLLLLLPDIRQEQLSPRLEQIRLQLQATSVPGYSRIRMSASIGGVWIDDENVDDAVQHAERLMHYARIQKNTVITERQPEPHALQPTHSRQSVLIVDDSAMNRMLLSQMLNSQFDTAEAASGEDCLRLLEQNPTGISVVLLDIHMTGIDGFTVLEAMSQRGMLEEIPVIMISSEDNVDTVRRAFDLGASDYISRPFDARVVYQRITNTIRMYAKQRRLSAMVADQVSQKEKRSQMMIGILSRVVERRNGESRTHVQHISTLTGMLLDHLVQKTETYPLTQEMRRTISMASVLHDIGKMEIGEQVLNSPEPRTPEDEETMRQHTLLGARMLEELDAYRDEDFVRVAYQICRWHHERYDGSGYPDQLVGEQIPIAAQVVGLADAYETLTTGSGSQPPVPCAAAVQMLCTGEAGAFNPVLLDCLREIENEIDDAMRRRPETL</sequence>
<dbReference type="Pfam" id="PF13487">
    <property type="entry name" value="HD_5"/>
    <property type="match status" value="1"/>
</dbReference>
<dbReference type="CDD" id="cd00077">
    <property type="entry name" value="HDc"/>
    <property type="match status" value="1"/>
</dbReference>
<dbReference type="Gene3D" id="3.30.70.270">
    <property type="match status" value="1"/>
</dbReference>
<comment type="caution">
    <text evidence="7">The sequence shown here is derived from an EMBL/GenBank/DDBJ whole genome shotgun (WGS) entry which is preliminary data.</text>
</comment>
<evidence type="ECO:0000313" key="8">
    <source>
        <dbReference type="Proteomes" id="UP000220752"/>
    </source>
</evidence>
<evidence type="ECO:0000313" key="7">
    <source>
        <dbReference type="EMBL" id="PDX59538.1"/>
    </source>
</evidence>
<organism evidence="7 8">
    <name type="scientific">Faecalibacterium langellae</name>
    <dbReference type="NCBI Taxonomy" id="3435293"/>
    <lineage>
        <taxon>Bacteria</taxon>
        <taxon>Bacillati</taxon>
        <taxon>Bacillota</taxon>
        <taxon>Clostridia</taxon>
        <taxon>Eubacteriales</taxon>
        <taxon>Oscillospiraceae</taxon>
        <taxon>Faecalibacterium</taxon>
    </lineage>
</organism>
<dbReference type="Pfam" id="PF00990">
    <property type="entry name" value="GGDEF"/>
    <property type="match status" value="1"/>
</dbReference>
<evidence type="ECO:0000256" key="3">
    <source>
        <dbReference type="PROSITE-ProRule" id="PRU00169"/>
    </source>
</evidence>
<proteinExistence type="predicted"/>
<dbReference type="CDD" id="cd00156">
    <property type="entry name" value="REC"/>
    <property type="match status" value="1"/>
</dbReference>
<accession>A0A2A6ZDU4</accession>
<feature type="domain" description="GGDEF" evidence="5">
    <location>
        <begin position="171"/>
        <end position="300"/>
    </location>
</feature>
<dbReference type="AlphaFoldDB" id="A0A2A6ZDU4"/>